<dbReference type="EMBL" id="GBRH01234155">
    <property type="protein sequence ID" value="JAD63740.1"/>
    <property type="molecule type" value="Transcribed_RNA"/>
</dbReference>
<proteinExistence type="predicted"/>
<dbReference type="AlphaFoldDB" id="A0A0A9BRI1"/>
<reference evidence="1" key="1">
    <citation type="submission" date="2014-09" db="EMBL/GenBank/DDBJ databases">
        <authorList>
            <person name="Magalhaes I.L.F."/>
            <person name="Oliveira U."/>
            <person name="Santos F.R."/>
            <person name="Vidigal T.H.D.A."/>
            <person name="Brescovit A.D."/>
            <person name="Santos A.J."/>
        </authorList>
    </citation>
    <scope>NUCLEOTIDE SEQUENCE</scope>
    <source>
        <tissue evidence="1">Shoot tissue taken approximately 20 cm above the soil surface</tissue>
    </source>
</reference>
<evidence type="ECO:0000313" key="1">
    <source>
        <dbReference type="EMBL" id="JAD63740.1"/>
    </source>
</evidence>
<name>A0A0A9BRI1_ARUDO</name>
<reference evidence="1" key="2">
    <citation type="journal article" date="2015" name="Data Brief">
        <title>Shoot transcriptome of the giant reed, Arundo donax.</title>
        <authorList>
            <person name="Barrero R.A."/>
            <person name="Guerrero F.D."/>
            <person name="Moolhuijzen P."/>
            <person name="Goolsby J.A."/>
            <person name="Tidwell J."/>
            <person name="Bellgard S.E."/>
            <person name="Bellgard M.I."/>
        </authorList>
    </citation>
    <scope>NUCLEOTIDE SEQUENCE</scope>
    <source>
        <tissue evidence="1">Shoot tissue taken approximately 20 cm above the soil surface</tissue>
    </source>
</reference>
<protein>
    <submittedName>
        <fullName evidence="1">Uncharacterized protein</fullName>
    </submittedName>
</protein>
<organism evidence="1">
    <name type="scientific">Arundo donax</name>
    <name type="common">Giant reed</name>
    <name type="synonym">Donax arundinaceus</name>
    <dbReference type="NCBI Taxonomy" id="35708"/>
    <lineage>
        <taxon>Eukaryota</taxon>
        <taxon>Viridiplantae</taxon>
        <taxon>Streptophyta</taxon>
        <taxon>Embryophyta</taxon>
        <taxon>Tracheophyta</taxon>
        <taxon>Spermatophyta</taxon>
        <taxon>Magnoliopsida</taxon>
        <taxon>Liliopsida</taxon>
        <taxon>Poales</taxon>
        <taxon>Poaceae</taxon>
        <taxon>PACMAD clade</taxon>
        <taxon>Arundinoideae</taxon>
        <taxon>Arundineae</taxon>
        <taxon>Arundo</taxon>
    </lineage>
</organism>
<sequence length="45" mass="5194">MELRATSKEAHTHLTQSVCCLHELLLFCSLFPIKKFVSFYSTPVH</sequence>
<accession>A0A0A9BRI1</accession>